<evidence type="ECO:0000313" key="8">
    <source>
        <dbReference type="EMBL" id="OQR76709.1"/>
    </source>
</evidence>
<dbReference type="OrthoDB" id="430207at2759"/>
<keyword evidence="3 7" id="KW-0812">Transmembrane</keyword>
<gene>
    <name evidence="8" type="ORF">BIW11_07606</name>
</gene>
<evidence type="ECO:0000256" key="7">
    <source>
        <dbReference type="RuleBase" id="RU363053"/>
    </source>
</evidence>
<accession>A0A1V9XT96</accession>
<dbReference type="PANTHER" id="PTHR11266">
    <property type="entry name" value="PEROXISOMAL MEMBRANE PROTEIN 2, PXMP2 MPV17"/>
    <property type="match status" value="1"/>
</dbReference>
<reference evidence="8 9" key="1">
    <citation type="journal article" date="2017" name="Gigascience">
        <title>Draft genome of the honey bee ectoparasitic mite, Tropilaelaps mercedesae, is shaped by the parasitic life history.</title>
        <authorList>
            <person name="Dong X."/>
            <person name="Armstrong S.D."/>
            <person name="Xia D."/>
            <person name="Makepeace B.L."/>
            <person name="Darby A.C."/>
            <person name="Kadowaki T."/>
        </authorList>
    </citation>
    <scope>NUCLEOTIDE SEQUENCE [LARGE SCALE GENOMIC DNA]</scope>
    <source>
        <strain evidence="8">Wuxi-XJTLU</strain>
    </source>
</reference>
<dbReference type="GO" id="GO:1901858">
    <property type="term" value="P:regulation of mitochondrial DNA metabolic process"/>
    <property type="evidence" value="ECO:0007669"/>
    <property type="project" value="TreeGrafter"/>
</dbReference>
<sequence>MSRFYPIRLYLYFNTKYPASTQVLTTATLMASSDVLAQKVIEKRQHINPTRTARFFFVGCVYVGPILRTWYPRLDRLVSHSSKLRGFKMVFIDQGLFTPIFVPGFLATLSTFQGQSFDEMCRTVKAKTIPILVSNWMVWPAAQIINFNFVPLQFRVLFASTVALFWNTYLAWKANQDRPEKTDLKKMITET</sequence>
<dbReference type="FunCoup" id="A0A1V9XT96">
    <property type="interactions" value="310"/>
</dbReference>
<dbReference type="AlphaFoldDB" id="A0A1V9XT96"/>
<keyword evidence="4 7" id="KW-1133">Transmembrane helix</keyword>
<dbReference type="GO" id="GO:0005739">
    <property type="term" value="C:mitochondrion"/>
    <property type="evidence" value="ECO:0007669"/>
    <property type="project" value="TreeGrafter"/>
</dbReference>
<evidence type="ECO:0000256" key="5">
    <source>
        <dbReference type="ARBA" id="ARBA00023136"/>
    </source>
</evidence>
<keyword evidence="9" id="KW-1185">Reference proteome</keyword>
<feature type="transmembrane region" description="Helical" evidence="7">
    <location>
        <begin position="91"/>
        <end position="112"/>
    </location>
</feature>
<evidence type="ECO:0000313" key="9">
    <source>
        <dbReference type="Proteomes" id="UP000192247"/>
    </source>
</evidence>
<organism evidence="8 9">
    <name type="scientific">Tropilaelaps mercedesae</name>
    <dbReference type="NCBI Taxonomy" id="418985"/>
    <lineage>
        <taxon>Eukaryota</taxon>
        <taxon>Metazoa</taxon>
        <taxon>Ecdysozoa</taxon>
        <taxon>Arthropoda</taxon>
        <taxon>Chelicerata</taxon>
        <taxon>Arachnida</taxon>
        <taxon>Acari</taxon>
        <taxon>Parasitiformes</taxon>
        <taxon>Mesostigmata</taxon>
        <taxon>Gamasina</taxon>
        <taxon>Dermanyssoidea</taxon>
        <taxon>Laelapidae</taxon>
        <taxon>Tropilaelaps</taxon>
    </lineage>
</organism>
<proteinExistence type="inferred from homology"/>
<dbReference type="InParanoid" id="A0A1V9XT96"/>
<evidence type="ECO:0000256" key="1">
    <source>
        <dbReference type="ARBA" id="ARBA00004141"/>
    </source>
</evidence>
<dbReference type="GO" id="GO:0015267">
    <property type="term" value="F:channel activity"/>
    <property type="evidence" value="ECO:0007669"/>
    <property type="project" value="TreeGrafter"/>
</dbReference>
<evidence type="ECO:0000256" key="3">
    <source>
        <dbReference type="ARBA" id="ARBA00022692"/>
    </source>
</evidence>
<dbReference type="Pfam" id="PF04117">
    <property type="entry name" value="Mpv17_PMP22"/>
    <property type="match status" value="1"/>
</dbReference>
<protein>
    <recommendedName>
        <fullName evidence="6">Mitochondrial inner membrane protein Mpv17</fullName>
    </recommendedName>
</protein>
<comment type="subcellular location">
    <subcellularLocation>
        <location evidence="1">Membrane</location>
        <topology evidence="1">Multi-pass membrane protein</topology>
    </subcellularLocation>
</comment>
<dbReference type="GO" id="GO:0016020">
    <property type="term" value="C:membrane"/>
    <property type="evidence" value="ECO:0007669"/>
    <property type="project" value="UniProtKB-SubCell"/>
</dbReference>
<dbReference type="STRING" id="418985.A0A1V9XT96"/>
<keyword evidence="5 7" id="KW-0472">Membrane</keyword>
<dbReference type="PANTHER" id="PTHR11266:SF17">
    <property type="entry name" value="PROTEIN MPV17"/>
    <property type="match status" value="1"/>
</dbReference>
<dbReference type="Proteomes" id="UP000192247">
    <property type="component" value="Unassembled WGS sequence"/>
</dbReference>
<evidence type="ECO:0000256" key="4">
    <source>
        <dbReference type="ARBA" id="ARBA00022989"/>
    </source>
</evidence>
<dbReference type="InterPro" id="IPR007248">
    <property type="entry name" value="Mpv17_PMP22"/>
</dbReference>
<name>A0A1V9XT96_9ACAR</name>
<evidence type="ECO:0000256" key="2">
    <source>
        <dbReference type="ARBA" id="ARBA00006824"/>
    </source>
</evidence>
<evidence type="ECO:0000256" key="6">
    <source>
        <dbReference type="ARBA" id="ARBA00049743"/>
    </source>
</evidence>
<dbReference type="EMBL" id="MNPL01004485">
    <property type="protein sequence ID" value="OQR76709.1"/>
    <property type="molecule type" value="Genomic_DNA"/>
</dbReference>
<feature type="transmembrane region" description="Helical" evidence="7">
    <location>
        <begin position="53"/>
        <end position="71"/>
    </location>
</feature>
<comment type="similarity">
    <text evidence="2 7">Belongs to the peroxisomal membrane protein PXMP2/4 family.</text>
</comment>
<comment type="caution">
    <text evidence="8">The sequence shown here is derived from an EMBL/GenBank/DDBJ whole genome shotgun (WGS) entry which is preliminary data.</text>
</comment>